<reference evidence="7 8" key="1">
    <citation type="journal article" date="2019" name="PLoS Biol.">
        <title>Sex chromosomes control vertical transmission of feminizing Wolbachia symbionts in an isopod.</title>
        <authorList>
            <person name="Becking T."/>
            <person name="Chebbi M.A."/>
            <person name="Giraud I."/>
            <person name="Moumen B."/>
            <person name="Laverre T."/>
            <person name="Caubet Y."/>
            <person name="Peccoud J."/>
            <person name="Gilbert C."/>
            <person name="Cordaux R."/>
        </authorList>
    </citation>
    <scope>NUCLEOTIDE SEQUENCE [LARGE SCALE GENOMIC DNA]</scope>
    <source>
        <strain evidence="7">ANa2</strain>
        <tissue evidence="7">Whole body excluding digestive tract and cuticle</tissue>
    </source>
</reference>
<evidence type="ECO:0000256" key="5">
    <source>
        <dbReference type="RuleBase" id="RU361235"/>
    </source>
</evidence>
<protein>
    <recommendedName>
        <fullName evidence="5">Carboxylic ester hydrolase</fullName>
        <ecNumber evidence="5">3.1.1.-</ecNumber>
    </recommendedName>
</protein>
<comment type="caution">
    <text evidence="7">The sequence shown here is derived from an EMBL/GenBank/DDBJ whole genome shotgun (WGS) entry which is preliminary data.</text>
</comment>
<proteinExistence type="inferred from homology"/>
<keyword evidence="2" id="KW-0719">Serine esterase</keyword>
<dbReference type="InterPro" id="IPR019826">
    <property type="entry name" value="Carboxylesterase_B_AS"/>
</dbReference>
<dbReference type="AlphaFoldDB" id="A0A5N5SQX8"/>
<dbReference type="InterPro" id="IPR029058">
    <property type="entry name" value="AB_hydrolase_fold"/>
</dbReference>
<evidence type="ECO:0000313" key="8">
    <source>
        <dbReference type="Proteomes" id="UP000326759"/>
    </source>
</evidence>
<dbReference type="EMBL" id="SEYY01021493">
    <property type="protein sequence ID" value="KAB7496322.1"/>
    <property type="molecule type" value="Genomic_DNA"/>
</dbReference>
<dbReference type="Gene3D" id="3.40.50.1820">
    <property type="entry name" value="alpha/beta hydrolase"/>
    <property type="match status" value="1"/>
</dbReference>
<dbReference type="EC" id="3.1.1.-" evidence="5"/>
<organism evidence="7 8">
    <name type="scientific">Armadillidium nasatum</name>
    <dbReference type="NCBI Taxonomy" id="96803"/>
    <lineage>
        <taxon>Eukaryota</taxon>
        <taxon>Metazoa</taxon>
        <taxon>Ecdysozoa</taxon>
        <taxon>Arthropoda</taxon>
        <taxon>Crustacea</taxon>
        <taxon>Multicrustacea</taxon>
        <taxon>Malacostraca</taxon>
        <taxon>Eumalacostraca</taxon>
        <taxon>Peracarida</taxon>
        <taxon>Isopoda</taxon>
        <taxon>Oniscidea</taxon>
        <taxon>Crinocheta</taxon>
        <taxon>Armadillidiidae</taxon>
        <taxon>Armadillidium</taxon>
    </lineage>
</organism>
<sequence>MIQNLLPNWKRRLSSSQCLHAAPNEREKNLPVMVFIHGGGFMAGGADFYPPYALMNRDIVLVTIQYRLGIFGFLSTEDSEMPGNMGLKDQQLALKWIKENIESFGGDSNRITIFGESAGGASVHYHILSPGSKGLFNRAILQSGTAFCPWASNNNHRKFAIEAGREFGCFIDNGTEKYLECMQNVNPRYLILAAVKTNVYSAIPTKL</sequence>
<feature type="domain" description="Carboxylesterase type B" evidence="6">
    <location>
        <begin position="23"/>
        <end position="196"/>
    </location>
</feature>
<evidence type="ECO:0000256" key="3">
    <source>
        <dbReference type="ARBA" id="ARBA00022801"/>
    </source>
</evidence>
<dbReference type="SUPFAM" id="SSF53474">
    <property type="entry name" value="alpha/beta-Hydrolases"/>
    <property type="match status" value="1"/>
</dbReference>
<keyword evidence="4" id="KW-0325">Glycoprotein</keyword>
<dbReference type="PANTHER" id="PTHR43142:SF1">
    <property type="entry name" value="CARBOXYLIC ESTER HYDROLASE"/>
    <property type="match status" value="1"/>
</dbReference>
<evidence type="ECO:0000256" key="2">
    <source>
        <dbReference type="ARBA" id="ARBA00022487"/>
    </source>
</evidence>
<evidence type="ECO:0000256" key="1">
    <source>
        <dbReference type="ARBA" id="ARBA00005964"/>
    </source>
</evidence>
<keyword evidence="3 5" id="KW-0378">Hydrolase</keyword>
<dbReference type="Proteomes" id="UP000326759">
    <property type="component" value="Unassembled WGS sequence"/>
</dbReference>
<gene>
    <name evidence="7" type="primary">nlhH</name>
    <name evidence="7" type="ORF">Anas_08662</name>
</gene>
<dbReference type="OrthoDB" id="6363012at2759"/>
<dbReference type="PANTHER" id="PTHR43142">
    <property type="entry name" value="CARBOXYLIC ESTER HYDROLASE"/>
    <property type="match status" value="1"/>
</dbReference>
<dbReference type="PROSITE" id="PS00122">
    <property type="entry name" value="CARBOXYLESTERASE_B_1"/>
    <property type="match status" value="1"/>
</dbReference>
<dbReference type="InterPro" id="IPR002018">
    <property type="entry name" value="CarbesteraseB"/>
</dbReference>
<dbReference type="GO" id="GO:0052689">
    <property type="term" value="F:carboxylic ester hydrolase activity"/>
    <property type="evidence" value="ECO:0007669"/>
    <property type="project" value="UniProtKB-KW"/>
</dbReference>
<comment type="similarity">
    <text evidence="1 5">Belongs to the type-B carboxylesterase/lipase family.</text>
</comment>
<evidence type="ECO:0000256" key="4">
    <source>
        <dbReference type="ARBA" id="ARBA00023180"/>
    </source>
</evidence>
<accession>A0A5N5SQX8</accession>
<name>A0A5N5SQX8_9CRUS</name>
<evidence type="ECO:0000313" key="7">
    <source>
        <dbReference type="EMBL" id="KAB7496322.1"/>
    </source>
</evidence>
<evidence type="ECO:0000259" key="6">
    <source>
        <dbReference type="Pfam" id="PF00135"/>
    </source>
</evidence>
<dbReference type="Pfam" id="PF00135">
    <property type="entry name" value="COesterase"/>
    <property type="match status" value="1"/>
</dbReference>
<keyword evidence="8" id="KW-1185">Reference proteome</keyword>